<dbReference type="NCBIfam" id="NF005825">
    <property type="entry name" value="PRK07714.1"/>
    <property type="match status" value="1"/>
</dbReference>
<evidence type="ECO:0000259" key="1">
    <source>
        <dbReference type="Pfam" id="PF01248"/>
    </source>
</evidence>
<keyword evidence="3" id="KW-1185">Reference proteome</keyword>
<dbReference type="EMBL" id="FODJ01000001">
    <property type="protein sequence ID" value="SEN57186.1"/>
    <property type="molecule type" value="Genomic_DNA"/>
</dbReference>
<name>A0A1H8HMG7_9BACI</name>
<dbReference type="AlphaFoldDB" id="A0A1H8HMG7"/>
<dbReference type="Proteomes" id="UP000199300">
    <property type="component" value="Unassembled WGS sequence"/>
</dbReference>
<dbReference type="STRING" id="872970.SAMN04488134_101385"/>
<dbReference type="RefSeq" id="WP_143063875.1">
    <property type="nucleotide sequence ID" value="NZ_FODJ01000001.1"/>
</dbReference>
<dbReference type="InterPro" id="IPR029064">
    <property type="entry name" value="Ribosomal_eL30-like_sf"/>
</dbReference>
<dbReference type="Gene3D" id="3.30.1330.30">
    <property type="match status" value="1"/>
</dbReference>
<evidence type="ECO:0000313" key="3">
    <source>
        <dbReference type="Proteomes" id="UP000199300"/>
    </source>
</evidence>
<gene>
    <name evidence="2" type="ORF">SAMN04488134_101385</name>
</gene>
<accession>A0A1H8HMG7</accession>
<proteinExistence type="predicted"/>
<dbReference type="Pfam" id="PF01248">
    <property type="entry name" value="Ribosomal_L7Ae"/>
    <property type="match status" value="1"/>
</dbReference>
<evidence type="ECO:0000313" key="2">
    <source>
        <dbReference type="EMBL" id="SEN57186.1"/>
    </source>
</evidence>
<keyword evidence="2" id="KW-0687">Ribonucleoprotein</keyword>
<organism evidence="2 3">
    <name type="scientific">Amphibacillus marinus</name>
    <dbReference type="NCBI Taxonomy" id="872970"/>
    <lineage>
        <taxon>Bacteria</taxon>
        <taxon>Bacillati</taxon>
        <taxon>Bacillota</taxon>
        <taxon>Bacilli</taxon>
        <taxon>Bacillales</taxon>
        <taxon>Bacillaceae</taxon>
        <taxon>Amphibacillus</taxon>
    </lineage>
</organism>
<dbReference type="SUPFAM" id="SSF55315">
    <property type="entry name" value="L30e-like"/>
    <property type="match status" value="1"/>
</dbReference>
<dbReference type="InterPro" id="IPR004038">
    <property type="entry name" value="Ribosomal_eL8/eL30/eS12/Gad45"/>
</dbReference>
<reference evidence="2 3" key="1">
    <citation type="submission" date="2016-10" db="EMBL/GenBank/DDBJ databases">
        <authorList>
            <person name="de Groot N.N."/>
        </authorList>
    </citation>
    <scope>NUCLEOTIDE SEQUENCE [LARGE SCALE GENOMIC DNA]</scope>
    <source>
        <strain evidence="2 3">CGMCC 1.10434</strain>
    </source>
</reference>
<sequence>MSNEQKYLNMIGLATRARKTTFGEEQIIKDVKRGQAKLVLIASDIGLQTSKKLTDKCTFYQVPCRKMIIDRDRLSHAVGKSGRVAVAITDEGFAKKICSLLD</sequence>
<feature type="domain" description="Ribosomal protein eL8/eL30/eS12/Gadd45" evidence="1">
    <location>
        <begin position="9"/>
        <end position="96"/>
    </location>
</feature>
<keyword evidence="2" id="KW-0689">Ribosomal protein</keyword>
<dbReference type="GO" id="GO:0005840">
    <property type="term" value="C:ribosome"/>
    <property type="evidence" value="ECO:0007669"/>
    <property type="project" value="UniProtKB-KW"/>
</dbReference>
<protein>
    <submittedName>
        <fullName evidence="2">Ribosomal protein L7Ae</fullName>
    </submittedName>
</protein>
<dbReference type="OrthoDB" id="9794863at2"/>